<accession>A0A642URE1</accession>
<sequence length="211" mass="22901">MRSLIWALLTAIVAAEKLESLASAPLTLSEAISPSNLPSQTLQPNEGSTSCGPGSSQCVYASGYEAQLCPVVDGQSTKKLENPQHLQCLCLVDMVYWDSLAKCRCNGLSGAKLKEKFCSTLNSTFSETMVFNMPSEYYDDNSSDAKTVSNSFNLTGELLTDDYWNTRVPTSSSASEILTTSIDNTSALNEAYLVDIGSTLKAYMAYIIFFI</sequence>
<evidence type="ECO:0000313" key="3">
    <source>
        <dbReference type="Proteomes" id="UP000449547"/>
    </source>
</evidence>
<feature type="signal peptide" evidence="1">
    <location>
        <begin position="1"/>
        <end position="15"/>
    </location>
</feature>
<proteinExistence type="predicted"/>
<name>A0A642URE1_DIURU</name>
<dbReference type="AlphaFoldDB" id="A0A642URE1"/>
<dbReference type="GeneID" id="54780782"/>
<keyword evidence="3" id="KW-1185">Reference proteome</keyword>
<protein>
    <recommendedName>
        <fullName evidence="4">Extracellular membrane protein CFEM domain-containing protein</fullName>
    </recommendedName>
</protein>
<evidence type="ECO:0008006" key="4">
    <source>
        <dbReference type="Google" id="ProtNLM"/>
    </source>
</evidence>
<keyword evidence="1" id="KW-0732">Signal</keyword>
<gene>
    <name evidence="2" type="ORF">DIURU_002131</name>
</gene>
<dbReference type="RefSeq" id="XP_034013054.1">
    <property type="nucleotide sequence ID" value="XM_034154750.1"/>
</dbReference>
<reference evidence="2 3" key="1">
    <citation type="submission" date="2019-07" db="EMBL/GenBank/DDBJ databases">
        <title>Genome assembly of two rare yeast pathogens: Diutina rugosa and Trichomonascus ciferrii.</title>
        <authorList>
            <person name="Mixao V."/>
            <person name="Saus E."/>
            <person name="Hansen A."/>
            <person name="Lass-Flor C."/>
            <person name="Gabaldon T."/>
        </authorList>
    </citation>
    <scope>NUCLEOTIDE SEQUENCE [LARGE SCALE GENOMIC DNA]</scope>
    <source>
        <strain evidence="2 3">CBS 613</strain>
    </source>
</reference>
<evidence type="ECO:0000256" key="1">
    <source>
        <dbReference type="SAM" id="SignalP"/>
    </source>
</evidence>
<dbReference type="Proteomes" id="UP000449547">
    <property type="component" value="Unassembled WGS sequence"/>
</dbReference>
<comment type="caution">
    <text evidence="2">The sequence shown here is derived from an EMBL/GenBank/DDBJ whole genome shotgun (WGS) entry which is preliminary data.</text>
</comment>
<organism evidence="2 3">
    <name type="scientific">Diutina rugosa</name>
    <name type="common">Yeast</name>
    <name type="synonym">Candida rugosa</name>
    <dbReference type="NCBI Taxonomy" id="5481"/>
    <lineage>
        <taxon>Eukaryota</taxon>
        <taxon>Fungi</taxon>
        <taxon>Dikarya</taxon>
        <taxon>Ascomycota</taxon>
        <taxon>Saccharomycotina</taxon>
        <taxon>Pichiomycetes</taxon>
        <taxon>Debaryomycetaceae</taxon>
        <taxon>Diutina</taxon>
    </lineage>
</organism>
<dbReference type="EMBL" id="SWFT01000065">
    <property type="protein sequence ID" value="KAA8903909.1"/>
    <property type="molecule type" value="Genomic_DNA"/>
</dbReference>
<evidence type="ECO:0000313" key="2">
    <source>
        <dbReference type="EMBL" id="KAA8903909.1"/>
    </source>
</evidence>
<dbReference type="VEuPathDB" id="FungiDB:DIURU_002131"/>
<feature type="chain" id="PRO_5024865604" description="Extracellular membrane protein CFEM domain-containing protein" evidence="1">
    <location>
        <begin position="16"/>
        <end position="211"/>
    </location>
</feature>